<dbReference type="HOGENOM" id="CLU_2959805_0_0_6"/>
<sequence>MSAQAHEIWIKRESSGPVRIFFGEAAQEALDHGEEQDQARGQAERVRHCRQGRSTAVRN</sequence>
<protein>
    <submittedName>
        <fullName evidence="2">Putative secreted protein</fullName>
    </submittedName>
</protein>
<accession>A0A0K0GG40</accession>
<dbReference type="Proteomes" id="UP000001740">
    <property type="component" value="Chromosome"/>
</dbReference>
<evidence type="ECO:0000313" key="3">
    <source>
        <dbReference type="Proteomes" id="UP000001740"/>
    </source>
</evidence>
<reference evidence="2 3" key="1">
    <citation type="journal article" date="2008" name="BMC Genomics">
        <title>Genome sequence and rapid evolution of the rice pathogen Xanthomonas oryzae pv. oryzae PXO99A.</title>
        <authorList>
            <person name="Salzberg S.L."/>
            <person name="Sommer D.D."/>
            <person name="Schatz M.C."/>
            <person name="Phillippy A.M."/>
            <person name="Rabinowicz P.D."/>
            <person name="Tsuge S."/>
            <person name="Furutani A."/>
            <person name="Ochiai H."/>
            <person name="Delcher A.L."/>
            <person name="Kelley D."/>
            <person name="Madupu R."/>
            <person name="Puiu D."/>
            <person name="Radune D."/>
            <person name="Shumway M."/>
            <person name="Trapnell C."/>
            <person name="Aparna G."/>
            <person name="Jha G."/>
            <person name="Pandey A."/>
            <person name="Patil P.B."/>
            <person name="Ishihara H."/>
            <person name="Meyer D.F."/>
            <person name="Szurek B."/>
            <person name="Verdier V."/>
            <person name="Koebnik R."/>
            <person name="Dow J.M."/>
            <person name="Ryan R.P."/>
            <person name="Hirata H."/>
            <person name="Tsuyumu S."/>
            <person name="Won Lee S."/>
            <person name="Seo Y.S."/>
            <person name="Sriariyanum M."/>
            <person name="Ronald P.C."/>
            <person name="Sonti R.V."/>
            <person name="Van Sluys M.A."/>
            <person name="Leach J.E."/>
            <person name="White F.F."/>
            <person name="Bogdanove A.J."/>
        </authorList>
    </citation>
    <scope>NUCLEOTIDE SEQUENCE [LARGE SCALE GENOMIC DNA]</scope>
    <source>
        <strain evidence="2 3">PXO99A</strain>
    </source>
</reference>
<name>A0A0K0GG40_XANOP</name>
<dbReference type="EMBL" id="CP000967">
    <property type="protein sequence ID" value="ACD57058.1"/>
    <property type="molecule type" value="Genomic_DNA"/>
</dbReference>
<feature type="region of interest" description="Disordered" evidence="1">
    <location>
        <begin position="29"/>
        <end position="59"/>
    </location>
</feature>
<evidence type="ECO:0000313" key="2">
    <source>
        <dbReference type="EMBL" id="ACD57058.1"/>
    </source>
</evidence>
<proteinExistence type="predicted"/>
<dbReference type="KEGG" id="xop:PXO_05810"/>
<evidence type="ECO:0000256" key="1">
    <source>
        <dbReference type="SAM" id="MobiDB-lite"/>
    </source>
</evidence>
<feature type="compositionally biased region" description="Basic and acidic residues" evidence="1">
    <location>
        <begin position="29"/>
        <end position="46"/>
    </location>
</feature>
<organism evidence="2 3">
    <name type="scientific">Xanthomonas oryzae pv. oryzae (strain PXO99A)</name>
    <dbReference type="NCBI Taxonomy" id="360094"/>
    <lineage>
        <taxon>Bacteria</taxon>
        <taxon>Pseudomonadati</taxon>
        <taxon>Pseudomonadota</taxon>
        <taxon>Gammaproteobacteria</taxon>
        <taxon>Lysobacterales</taxon>
        <taxon>Lysobacteraceae</taxon>
        <taxon>Xanthomonas</taxon>
    </lineage>
</organism>
<dbReference type="AlphaFoldDB" id="A0A0K0GG40"/>
<gene>
    <name evidence="2" type="ordered locus">PXO_05810</name>
</gene>